<dbReference type="CDD" id="cd13919">
    <property type="entry name" value="CuRO_HCO_II_like_5"/>
    <property type="match status" value="1"/>
</dbReference>
<dbReference type="STRING" id="1122622.GCA_000421185_01715"/>
<accession>A0A285VDS7</accession>
<dbReference type="SUPFAM" id="SSF49503">
    <property type="entry name" value="Cupredoxins"/>
    <property type="match status" value="1"/>
</dbReference>
<dbReference type="Pfam" id="PF00116">
    <property type="entry name" value="COX2"/>
    <property type="match status" value="1"/>
</dbReference>
<dbReference type="InterPro" id="IPR014222">
    <property type="entry name" value="Cyt_c_oxidase_su2"/>
</dbReference>
<dbReference type="Proteomes" id="UP000219688">
    <property type="component" value="Unassembled WGS sequence"/>
</dbReference>
<dbReference type="GO" id="GO:0042773">
    <property type="term" value="P:ATP synthesis coupled electron transport"/>
    <property type="evidence" value="ECO:0007669"/>
    <property type="project" value="TreeGrafter"/>
</dbReference>
<keyword evidence="4" id="KW-0813">Transport</keyword>
<organism evidence="18 19">
    <name type="scientific">Ornithinimicrobium cerasi</name>
    <dbReference type="NCBI Taxonomy" id="2248773"/>
    <lineage>
        <taxon>Bacteria</taxon>
        <taxon>Bacillati</taxon>
        <taxon>Actinomycetota</taxon>
        <taxon>Actinomycetes</taxon>
        <taxon>Micrococcales</taxon>
        <taxon>Ornithinimicrobiaceae</taxon>
        <taxon>Ornithinimicrobium</taxon>
    </lineage>
</organism>
<evidence type="ECO:0000256" key="13">
    <source>
        <dbReference type="ARBA" id="ARBA00024688"/>
    </source>
</evidence>
<keyword evidence="7" id="KW-0479">Metal-binding</keyword>
<name>A0A285VDS7_9MICO</name>
<feature type="transmembrane region" description="Helical" evidence="16">
    <location>
        <begin position="93"/>
        <end position="115"/>
    </location>
</feature>
<evidence type="ECO:0000256" key="10">
    <source>
        <dbReference type="ARBA" id="ARBA00022989"/>
    </source>
</evidence>
<comment type="similarity">
    <text evidence="2">Belongs to the cytochrome c oxidase subunit 2 family.</text>
</comment>
<evidence type="ECO:0000256" key="4">
    <source>
        <dbReference type="ARBA" id="ARBA00022448"/>
    </source>
</evidence>
<protein>
    <recommendedName>
        <fullName evidence="3">cytochrome-c oxidase</fullName>
        <ecNumber evidence="3">7.1.1.9</ecNumber>
    </recommendedName>
    <alternativeName>
        <fullName evidence="14">Cytochrome aa3 subunit 2</fullName>
    </alternativeName>
</protein>
<dbReference type="PANTHER" id="PTHR22888">
    <property type="entry name" value="CYTOCHROME C OXIDASE, SUBUNIT II"/>
    <property type="match status" value="1"/>
</dbReference>
<dbReference type="InterPro" id="IPR045187">
    <property type="entry name" value="CcO_II"/>
</dbReference>
<gene>
    <name evidence="18" type="ORF">SAMN05421879_101284</name>
</gene>
<dbReference type="EC" id="7.1.1.9" evidence="3"/>
<feature type="domain" description="Cytochrome oxidase subunit II copper A binding" evidence="17">
    <location>
        <begin position="131"/>
        <end position="261"/>
    </location>
</feature>
<evidence type="ECO:0000256" key="2">
    <source>
        <dbReference type="ARBA" id="ARBA00007866"/>
    </source>
</evidence>
<dbReference type="InterPro" id="IPR036257">
    <property type="entry name" value="Cyt_c_oxidase_su2_TM_sf"/>
</dbReference>
<evidence type="ECO:0000256" key="9">
    <source>
        <dbReference type="ARBA" id="ARBA00022982"/>
    </source>
</evidence>
<dbReference type="NCBIfam" id="TIGR02866">
    <property type="entry name" value="CoxB"/>
    <property type="match status" value="1"/>
</dbReference>
<dbReference type="PANTHER" id="PTHR22888:SF9">
    <property type="entry name" value="CYTOCHROME C OXIDASE SUBUNIT 2"/>
    <property type="match status" value="1"/>
</dbReference>
<proteinExistence type="inferred from homology"/>
<keyword evidence="11" id="KW-0186">Copper</keyword>
<keyword evidence="12 16" id="KW-0472">Membrane</keyword>
<evidence type="ECO:0000256" key="11">
    <source>
        <dbReference type="ARBA" id="ARBA00023008"/>
    </source>
</evidence>
<keyword evidence="19" id="KW-1185">Reference proteome</keyword>
<keyword evidence="9" id="KW-0249">Electron transport</keyword>
<dbReference type="EMBL" id="OBQK01000001">
    <property type="protein sequence ID" value="SOC51708.1"/>
    <property type="molecule type" value="Genomic_DNA"/>
</dbReference>
<reference evidence="19" key="1">
    <citation type="submission" date="2017-08" db="EMBL/GenBank/DDBJ databases">
        <authorList>
            <person name="Varghese N."/>
            <person name="Submissions S."/>
        </authorList>
    </citation>
    <scope>NUCLEOTIDE SEQUENCE [LARGE SCALE GENOMIC DNA]</scope>
    <source>
        <strain evidence="19">USBA17B2</strain>
    </source>
</reference>
<dbReference type="GO" id="GO:0016491">
    <property type="term" value="F:oxidoreductase activity"/>
    <property type="evidence" value="ECO:0007669"/>
    <property type="project" value="InterPro"/>
</dbReference>
<evidence type="ECO:0000256" key="12">
    <source>
        <dbReference type="ARBA" id="ARBA00023136"/>
    </source>
</evidence>
<dbReference type="SUPFAM" id="SSF81464">
    <property type="entry name" value="Cytochrome c oxidase subunit II-like, transmembrane region"/>
    <property type="match status" value="1"/>
</dbReference>
<keyword evidence="10 16" id="KW-1133">Transmembrane helix</keyword>
<dbReference type="Gene3D" id="2.60.40.420">
    <property type="entry name" value="Cupredoxins - blue copper proteins"/>
    <property type="match status" value="1"/>
</dbReference>
<dbReference type="GO" id="GO:0005507">
    <property type="term" value="F:copper ion binding"/>
    <property type="evidence" value="ECO:0007669"/>
    <property type="project" value="InterPro"/>
</dbReference>
<evidence type="ECO:0000256" key="14">
    <source>
        <dbReference type="ARBA" id="ARBA00031399"/>
    </source>
</evidence>
<evidence type="ECO:0000256" key="7">
    <source>
        <dbReference type="ARBA" id="ARBA00022723"/>
    </source>
</evidence>
<dbReference type="PROSITE" id="PS00078">
    <property type="entry name" value="COX2"/>
    <property type="match status" value="1"/>
</dbReference>
<evidence type="ECO:0000256" key="8">
    <source>
        <dbReference type="ARBA" id="ARBA00022967"/>
    </source>
</evidence>
<sequence>MQRRKDSRPTVVGKRWGLAATGVGTALLLSGCGEDFTRGFMPEPVTEVGPTVIGFWNATWIAALVIGVLVWGLILWSVFAYRRRSDKDLPTQFRYHVPLEILYTVVPIFMVAALFGKTIEVQNDMLAREENPDVVVNVVGKKWSWDFNYVNEDVYVTGTQANGLNEGEPGLRETLPTMVLPVDSRVEFVLTSRDVIHSFWVPQFLQKLDMVPGRVNIFQVTTTEEGRFDGKCAELCGAYHSEMLFNVEVVPQAEYDAFVEGLRSSGQTGQLGQDLDQYELQLDQQDRLVDPDEGFVRDGDLTDDDGR</sequence>
<evidence type="ECO:0000313" key="19">
    <source>
        <dbReference type="Proteomes" id="UP000219688"/>
    </source>
</evidence>
<evidence type="ECO:0000259" key="17">
    <source>
        <dbReference type="PROSITE" id="PS50857"/>
    </source>
</evidence>
<comment type="catalytic activity">
    <reaction evidence="15">
        <text>4 Fe(II)-[cytochrome c] + O2 + 8 H(+)(in) = 4 Fe(III)-[cytochrome c] + 2 H2O + 4 H(+)(out)</text>
        <dbReference type="Rhea" id="RHEA:11436"/>
        <dbReference type="Rhea" id="RHEA-COMP:10350"/>
        <dbReference type="Rhea" id="RHEA-COMP:14399"/>
        <dbReference type="ChEBI" id="CHEBI:15377"/>
        <dbReference type="ChEBI" id="CHEBI:15378"/>
        <dbReference type="ChEBI" id="CHEBI:15379"/>
        <dbReference type="ChEBI" id="CHEBI:29033"/>
        <dbReference type="ChEBI" id="CHEBI:29034"/>
        <dbReference type="EC" id="7.1.1.9"/>
    </reaction>
</comment>
<dbReference type="PRINTS" id="PR01166">
    <property type="entry name" value="CYCOXIDASEII"/>
</dbReference>
<evidence type="ECO:0000313" key="18">
    <source>
        <dbReference type="EMBL" id="SOC51708.1"/>
    </source>
</evidence>
<evidence type="ECO:0000256" key="15">
    <source>
        <dbReference type="ARBA" id="ARBA00047816"/>
    </source>
</evidence>
<evidence type="ECO:0000256" key="3">
    <source>
        <dbReference type="ARBA" id="ARBA00012949"/>
    </source>
</evidence>
<evidence type="ECO:0000256" key="5">
    <source>
        <dbReference type="ARBA" id="ARBA00022660"/>
    </source>
</evidence>
<keyword evidence="8" id="KW-1278">Translocase</keyword>
<dbReference type="InterPro" id="IPR002429">
    <property type="entry name" value="CcO_II-like_C"/>
</dbReference>
<dbReference type="InterPro" id="IPR008972">
    <property type="entry name" value="Cupredoxin"/>
</dbReference>
<dbReference type="AlphaFoldDB" id="A0A285VDS7"/>
<dbReference type="GO" id="GO:0004129">
    <property type="term" value="F:cytochrome-c oxidase activity"/>
    <property type="evidence" value="ECO:0007669"/>
    <property type="project" value="UniProtKB-EC"/>
</dbReference>
<dbReference type="InterPro" id="IPR001505">
    <property type="entry name" value="Copper_CuA"/>
</dbReference>
<evidence type="ECO:0000256" key="1">
    <source>
        <dbReference type="ARBA" id="ARBA00004141"/>
    </source>
</evidence>
<feature type="transmembrane region" description="Helical" evidence="16">
    <location>
        <begin position="57"/>
        <end position="81"/>
    </location>
</feature>
<evidence type="ECO:0000256" key="16">
    <source>
        <dbReference type="SAM" id="Phobius"/>
    </source>
</evidence>
<keyword evidence="6 16" id="KW-0812">Transmembrane</keyword>
<comment type="subcellular location">
    <subcellularLocation>
        <location evidence="1">Membrane</location>
        <topology evidence="1">Multi-pass membrane protein</topology>
    </subcellularLocation>
</comment>
<dbReference type="GO" id="GO:0016020">
    <property type="term" value="C:membrane"/>
    <property type="evidence" value="ECO:0007669"/>
    <property type="project" value="UniProtKB-SubCell"/>
</dbReference>
<comment type="function">
    <text evidence="13">Subunits I and II form the functional core of the enzyme complex. Electrons originating in cytochrome c are transferred via heme a and Cu(A) to the binuclear center formed by heme a3 and Cu(B).</text>
</comment>
<keyword evidence="5" id="KW-0679">Respiratory chain</keyword>
<dbReference type="PROSITE" id="PS51257">
    <property type="entry name" value="PROKAR_LIPOPROTEIN"/>
    <property type="match status" value="1"/>
</dbReference>
<dbReference type="PROSITE" id="PS50857">
    <property type="entry name" value="COX2_CUA"/>
    <property type="match status" value="1"/>
</dbReference>
<dbReference type="Gene3D" id="1.10.287.90">
    <property type="match status" value="1"/>
</dbReference>
<evidence type="ECO:0000256" key="6">
    <source>
        <dbReference type="ARBA" id="ARBA00022692"/>
    </source>
</evidence>